<evidence type="ECO:0000256" key="1">
    <source>
        <dbReference type="ARBA" id="ARBA00001445"/>
    </source>
</evidence>
<dbReference type="Proteomes" id="UP001300692">
    <property type="component" value="Unassembled WGS sequence"/>
</dbReference>
<dbReference type="GO" id="GO:0016787">
    <property type="term" value="F:hydrolase activity"/>
    <property type="evidence" value="ECO:0007669"/>
    <property type="project" value="UniProtKB-KW"/>
</dbReference>
<evidence type="ECO:0000313" key="9">
    <source>
        <dbReference type="Proteomes" id="UP001300692"/>
    </source>
</evidence>
<dbReference type="Pfam" id="PF25788">
    <property type="entry name" value="Ig_Rha78A_N"/>
    <property type="match status" value="1"/>
</dbReference>
<dbReference type="InterPro" id="IPR013737">
    <property type="entry name" value="Bac_rhamnosid_N"/>
</dbReference>
<dbReference type="InterPro" id="IPR035398">
    <property type="entry name" value="Bac_rhamnosid_C"/>
</dbReference>
<dbReference type="InterPro" id="IPR008902">
    <property type="entry name" value="Rhamnosid_concanavalin"/>
</dbReference>
<evidence type="ECO:0000256" key="3">
    <source>
        <dbReference type="ARBA" id="ARBA00022801"/>
    </source>
</evidence>
<comment type="catalytic activity">
    <reaction evidence="1">
        <text>Hydrolysis of terminal non-reducing alpha-L-rhamnose residues in alpha-L-rhamnosides.</text>
        <dbReference type="EC" id="3.2.1.40"/>
    </reaction>
</comment>
<dbReference type="PIRSF" id="PIRSF010631">
    <property type="entry name" value="A-rhamnsds"/>
    <property type="match status" value="1"/>
</dbReference>
<evidence type="ECO:0000259" key="7">
    <source>
        <dbReference type="Pfam" id="PF17390"/>
    </source>
</evidence>
<comment type="caution">
    <text evidence="8">The sequence shown here is derived from an EMBL/GenBank/DDBJ whole genome shotgun (WGS) entry which is preliminary data.</text>
</comment>
<feature type="domain" description="Alpha-L-rhamnosidase concanavalin-like" evidence="4">
    <location>
        <begin position="358"/>
        <end position="455"/>
    </location>
</feature>
<accession>A0ABT3CSP4</accession>
<dbReference type="InterPro" id="IPR013783">
    <property type="entry name" value="Ig-like_fold"/>
</dbReference>
<dbReference type="PANTHER" id="PTHR33307">
    <property type="entry name" value="ALPHA-RHAMNOSIDASE (EUROFUNG)"/>
    <property type="match status" value="1"/>
</dbReference>
<sequence>MKGCFLLPFVLPLVFYSCGIGIDTRLPSPMELTVSEGFVNPIGFYDSVPDFSWKLPTAVQEQSAYAIEVASNPDLLGSNADLWNSGKVKTGQSTFVKYEGKALSSRQKVCWRVKFWDKEGKESSWSETAYIELGLLRNSDWKGKWIHIPYEQLNETDYLGSLLFRPQYIRREIEIPADIKNARLYITAKGVFEVYVNGVRVSDDRMAPGWVPFRDYIPTMTYDLSTMLRKGKNTVGVVLAEGWYAGRIYLRKERKVHRHTPSLLCQLEIEHDQGEMEIISDQDWKVSQNGPVRVSKIYDGEIYDANFGLGDWCNNGYDASGWNDVQTKALDSALLMPKRFGCVKDQEVINAQSITQPEPDVAIFNFGQNNVGVPELNVPMKKGDTLKVRFAEMLDSDGTLYTKNYRSAKSTDYYVAANDGMIHWRPSFTFHGYQYLELSGYSKGEQPQKEWAKAIVQYSDFESNGTFDSSHKKLNQLQSNITWGLKSNFFDIPTDCPQRDERLGWTGDAQVIAPTAIFNADMYAFWAGYLQSLRYEQSEDGGVPRVVPNNLGKRASTGWGDACVIIPWELYFRTGDTNVLAENYETMKSWVGYYDLHARDYIVETMHAFGDWLQPFARLDSNGQEVRSGDTPKNYIATAYYARSVELTQKTAEVLGETEEAIYYKNLHDSIKTAFQKRFYDEDGMTKNQVETQTQYILAIVFNLITEDLKPKVCRHLKRIINDCDNHLRTGFLGTPILPFALDQAGEIDLMYSILFKETYPSWFYSINQGATTMWERWNSYTLEDGFNKQGMNSFNHYAYGAIGQWMYERIAGIRPMQAGYKKIEIAPVPGGPLTSVQASYNSPYGQISSEWTLENGVFELKVNVPPNTTAVIKVPGDTYKSLIINGKSIGENKNIRLLLKRKKVFELLAQPGSYVLETKY</sequence>
<dbReference type="Gene3D" id="1.50.10.10">
    <property type="match status" value="1"/>
</dbReference>
<evidence type="ECO:0000259" key="6">
    <source>
        <dbReference type="Pfam" id="PF17389"/>
    </source>
</evidence>
<organism evidence="8 9">
    <name type="scientific">Reichenbachiella ulvae</name>
    <dbReference type="NCBI Taxonomy" id="2980104"/>
    <lineage>
        <taxon>Bacteria</taxon>
        <taxon>Pseudomonadati</taxon>
        <taxon>Bacteroidota</taxon>
        <taxon>Cytophagia</taxon>
        <taxon>Cytophagales</taxon>
        <taxon>Reichenbachiellaceae</taxon>
        <taxon>Reichenbachiella</taxon>
    </lineage>
</organism>
<dbReference type="PANTHER" id="PTHR33307:SF6">
    <property type="entry name" value="ALPHA-RHAMNOSIDASE (EUROFUNG)-RELATED"/>
    <property type="match status" value="1"/>
</dbReference>
<evidence type="ECO:0000313" key="8">
    <source>
        <dbReference type="EMBL" id="MCV9386642.1"/>
    </source>
</evidence>
<keyword evidence="3 8" id="KW-0378">Hydrolase</keyword>
<evidence type="ECO:0000259" key="4">
    <source>
        <dbReference type="Pfam" id="PF05592"/>
    </source>
</evidence>
<dbReference type="InterPro" id="IPR035396">
    <property type="entry name" value="Bac_rhamnosid6H"/>
</dbReference>
<dbReference type="Gene3D" id="2.60.120.260">
    <property type="entry name" value="Galactose-binding domain-like"/>
    <property type="match status" value="2"/>
</dbReference>
<feature type="domain" description="Alpha-L-rhamnosidase six-hairpin glycosidase" evidence="6">
    <location>
        <begin position="464"/>
        <end position="811"/>
    </location>
</feature>
<dbReference type="InterPro" id="IPR016007">
    <property type="entry name" value="Alpha_rhamnosid"/>
</dbReference>
<dbReference type="InterPro" id="IPR012341">
    <property type="entry name" value="6hp_glycosidase-like_sf"/>
</dbReference>
<dbReference type="Gene3D" id="2.60.40.10">
    <property type="entry name" value="Immunoglobulins"/>
    <property type="match status" value="1"/>
</dbReference>
<name>A0ABT3CSP4_9BACT</name>
<dbReference type="InterPro" id="IPR008928">
    <property type="entry name" value="6-hairpin_glycosidase_sf"/>
</dbReference>
<proteinExistence type="predicted"/>
<protein>
    <recommendedName>
        <fullName evidence="2">alpha-L-rhamnosidase</fullName>
        <ecNumber evidence="2">3.2.1.40</ecNumber>
    </recommendedName>
</protein>
<feature type="domain" description="Bacterial alpha-L-rhamnosidase N-terminal" evidence="5">
    <location>
        <begin position="178"/>
        <end position="343"/>
    </location>
</feature>
<dbReference type="SUPFAM" id="SSF48208">
    <property type="entry name" value="Six-hairpin glycosidases"/>
    <property type="match status" value="1"/>
</dbReference>
<keyword evidence="9" id="KW-1185">Reference proteome</keyword>
<dbReference type="RefSeq" id="WP_264137455.1">
    <property type="nucleotide sequence ID" value="NZ_JAOYOD010000001.1"/>
</dbReference>
<dbReference type="Pfam" id="PF17390">
    <property type="entry name" value="Bac_rhamnosid_C"/>
    <property type="match status" value="1"/>
</dbReference>
<dbReference type="Pfam" id="PF08531">
    <property type="entry name" value="Bac_rhamnosid_N"/>
    <property type="match status" value="1"/>
</dbReference>
<reference evidence="8 9" key="1">
    <citation type="submission" date="2022-10" db="EMBL/GenBank/DDBJ databases">
        <title>Comparative genomics and taxonomic characterization of three novel marine species of genus Reichenbachiella exhibiting antioxidant and polysaccharide degradation activities.</title>
        <authorList>
            <person name="Muhammad N."/>
            <person name="Lee Y.-J."/>
            <person name="Ko J."/>
            <person name="Kim S.-G."/>
        </authorList>
    </citation>
    <scope>NUCLEOTIDE SEQUENCE [LARGE SCALE GENOMIC DNA]</scope>
    <source>
        <strain evidence="8 9">ABR2-5</strain>
    </source>
</reference>
<dbReference type="InterPro" id="IPR008979">
    <property type="entry name" value="Galactose-bd-like_sf"/>
</dbReference>
<dbReference type="SUPFAM" id="SSF49785">
    <property type="entry name" value="Galactose-binding domain-like"/>
    <property type="match status" value="1"/>
</dbReference>
<dbReference type="Gene3D" id="2.60.420.10">
    <property type="entry name" value="Maltose phosphorylase, domain 3"/>
    <property type="match status" value="1"/>
</dbReference>
<dbReference type="PROSITE" id="PS51257">
    <property type="entry name" value="PROKAR_LIPOPROTEIN"/>
    <property type="match status" value="1"/>
</dbReference>
<feature type="domain" description="Alpha-L-rhamnosidase C-terminal" evidence="7">
    <location>
        <begin position="813"/>
        <end position="881"/>
    </location>
</feature>
<dbReference type="Pfam" id="PF17389">
    <property type="entry name" value="Bac_rhamnosid6H"/>
    <property type="match status" value="1"/>
</dbReference>
<evidence type="ECO:0000259" key="5">
    <source>
        <dbReference type="Pfam" id="PF08531"/>
    </source>
</evidence>
<dbReference type="Pfam" id="PF05592">
    <property type="entry name" value="Bac_rhamnosid"/>
    <property type="match status" value="1"/>
</dbReference>
<dbReference type="EMBL" id="JAOYOD010000001">
    <property type="protein sequence ID" value="MCV9386642.1"/>
    <property type="molecule type" value="Genomic_DNA"/>
</dbReference>
<dbReference type="EC" id="3.2.1.40" evidence="2"/>
<gene>
    <name evidence="8" type="ORF">N7U62_08210</name>
</gene>
<evidence type="ECO:0000256" key="2">
    <source>
        <dbReference type="ARBA" id="ARBA00012652"/>
    </source>
</evidence>